<keyword evidence="3" id="KW-1185">Reference proteome</keyword>
<proteinExistence type="predicted"/>
<sequence>MPGFTGCIYPGVSKEKQERIRQERRDRRRARADVSEMDVDEEKEEPVTVDMAAGWQGDLGVEEGWVNVEESAVEEGIEEDIEGQQQEVLEVMYELARMSVDGRTVEGDLDGNQEERRADSISLVVVSAGGGEAAWILGQRFGGRADVGDRNGRAGRGGTARDGALGDPRRPFMHDLMVNFSWILEHAPPRRADIGDRNGRGGRHGAARDGALGDPGSSIYARFNGYFLVSFGARTAEAGRRRGSRWARRAGRDGAQWRFGLIRMHSFMSYLSSAAASGMMGGGDDPDDASDGGTVLEKNWVKVTATVYDG</sequence>
<comment type="caution">
    <text evidence="2">The sequence shown here is derived from an EMBL/GenBank/DDBJ whole genome shotgun (WGS) entry which is preliminary data.</text>
</comment>
<feature type="region of interest" description="Disordered" evidence="1">
    <location>
        <begin position="1"/>
        <end position="46"/>
    </location>
</feature>
<gene>
    <name evidence="2" type="ORF">B0H16DRAFT_1453942</name>
</gene>
<feature type="compositionally biased region" description="Acidic residues" evidence="1">
    <location>
        <begin position="35"/>
        <end position="44"/>
    </location>
</feature>
<protein>
    <submittedName>
        <fullName evidence="2">Uncharacterized protein</fullName>
    </submittedName>
</protein>
<accession>A0AAD7JJD4</accession>
<reference evidence="2" key="1">
    <citation type="submission" date="2023-03" db="EMBL/GenBank/DDBJ databases">
        <title>Massive genome expansion in bonnet fungi (Mycena s.s.) driven by repeated elements and novel gene families across ecological guilds.</title>
        <authorList>
            <consortium name="Lawrence Berkeley National Laboratory"/>
            <person name="Harder C.B."/>
            <person name="Miyauchi S."/>
            <person name="Viragh M."/>
            <person name="Kuo A."/>
            <person name="Thoen E."/>
            <person name="Andreopoulos B."/>
            <person name="Lu D."/>
            <person name="Skrede I."/>
            <person name="Drula E."/>
            <person name="Henrissat B."/>
            <person name="Morin E."/>
            <person name="Kohler A."/>
            <person name="Barry K."/>
            <person name="LaButti K."/>
            <person name="Morin E."/>
            <person name="Salamov A."/>
            <person name="Lipzen A."/>
            <person name="Mereny Z."/>
            <person name="Hegedus B."/>
            <person name="Baldrian P."/>
            <person name="Stursova M."/>
            <person name="Weitz H."/>
            <person name="Taylor A."/>
            <person name="Grigoriev I.V."/>
            <person name="Nagy L.G."/>
            <person name="Martin F."/>
            <person name="Kauserud H."/>
        </authorList>
    </citation>
    <scope>NUCLEOTIDE SEQUENCE</scope>
    <source>
        <strain evidence="2">CBHHK182m</strain>
    </source>
</reference>
<evidence type="ECO:0000313" key="3">
    <source>
        <dbReference type="Proteomes" id="UP001215598"/>
    </source>
</evidence>
<dbReference type="AlphaFoldDB" id="A0AAD7JJD4"/>
<dbReference type="Proteomes" id="UP001215598">
    <property type="component" value="Unassembled WGS sequence"/>
</dbReference>
<organism evidence="2 3">
    <name type="scientific">Mycena metata</name>
    <dbReference type="NCBI Taxonomy" id="1033252"/>
    <lineage>
        <taxon>Eukaryota</taxon>
        <taxon>Fungi</taxon>
        <taxon>Dikarya</taxon>
        <taxon>Basidiomycota</taxon>
        <taxon>Agaricomycotina</taxon>
        <taxon>Agaricomycetes</taxon>
        <taxon>Agaricomycetidae</taxon>
        <taxon>Agaricales</taxon>
        <taxon>Marasmiineae</taxon>
        <taxon>Mycenaceae</taxon>
        <taxon>Mycena</taxon>
    </lineage>
</organism>
<evidence type="ECO:0000256" key="1">
    <source>
        <dbReference type="SAM" id="MobiDB-lite"/>
    </source>
</evidence>
<dbReference type="EMBL" id="JARKIB010000024">
    <property type="protein sequence ID" value="KAJ7766046.1"/>
    <property type="molecule type" value="Genomic_DNA"/>
</dbReference>
<feature type="compositionally biased region" description="Basic and acidic residues" evidence="1">
    <location>
        <begin position="13"/>
        <end position="25"/>
    </location>
</feature>
<evidence type="ECO:0000313" key="2">
    <source>
        <dbReference type="EMBL" id="KAJ7766046.1"/>
    </source>
</evidence>
<name>A0AAD7JJD4_9AGAR</name>